<sequence length="627" mass="70958">MSFEEARGYYDSSYAYLFVRNRFTQKEQTFCVNYEQWRTQQIANDVKNAKVLRLGWWGGIVNNTNVCNKGKPVLLEKQAVALNYRLKIEDGRCAMPFVMKNASFKGALQYEVNQLASRNASAAIILVNKGHKYVTKWADYLFSEFYDPDFNQSTKLPTFFMYTTTFFNEMLKLSSDRSGQELLLQFYRPMNSRWDISMLIVWFIAGFCVTVGGYWAALRKIYEETGALHGSHQFPTGGSHVQKSRSCLNDERMTASTNCLFIIIVMFVVVGVLMLGFYFRGVMVCIFNTLLAIIGTFSIHRCLTALFGSVCKCGHCRVCVSMNDITQSIFRRDLFNYECCTERPLVVSVMIFIGAASFCISWFVFRREPYAFILLDLINIAVCIHILKGIRFPNLMWLTVLLTCMFVYDLFMVFITPFLTKNGCSVMIEVAAGTDCSKNNGGYPIAPINTEMPEKFPMLFQVPRLSDPMISCTDLEVEKEFHPVILGLGDVIVPGYLICFCFTVDFVVRTRYLYGFISIIGYGIGLIATFIALTLMETAQPALIYLIPFTLGPIIIFALIRREFKLLWTGDFTKSREITNINSSLVSRNSTTNTASSGLNSGSTGFDAYAVVPLPATSLSNTGEREM</sequence>
<dbReference type="CTD" id="9942856"/>
<reference evidence="8" key="1">
    <citation type="submission" date="2012-04" db="EMBL/GenBank/DDBJ databases">
        <title>The Genome Sequence of Loa loa.</title>
        <authorList>
            <consortium name="The Broad Institute Genome Sequencing Platform"/>
            <consortium name="Broad Institute Genome Sequencing Center for Infectious Disease"/>
            <person name="Nutman T.B."/>
            <person name="Fink D.L."/>
            <person name="Russ C."/>
            <person name="Young S."/>
            <person name="Zeng Q."/>
            <person name="Gargeya S."/>
            <person name="Alvarado L."/>
            <person name="Berlin A."/>
            <person name="Chapman S.B."/>
            <person name="Chen Z."/>
            <person name="Freedman E."/>
            <person name="Gellesch M."/>
            <person name="Goldberg J."/>
            <person name="Griggs A."/>
            <person name="Gujja S."/>
            <person name="Heilman E.R."/>
            <person name="Heiman D."/>
            <person name="Howarth C."/>
            <person name="Mehta T."/>
            <person name="Neiman D."/>
            <person name="Pearson M."/>
            <person name="Roberts A."/>
            <person name="Saif S."/>
            <person name="Shea T."/>
            <person name="Shenoy N."/>
            <person name="Sisk P."/>
            <person name="Stolte C."/>
            <person name="Sykes S."/>
            <person name="White J."/>
            <person name="Yandava C."/>
            <person name="Haas B."/>
            <person name="Henn M.R."/>
            <person name="Nusbaum C."/>
            <person name="Birren B."/>
        </authorList>
    </citation>
    <scope>NUCLEOTIDE SEQUENCE [LARGE SCALE GENOMIC DNA]</scope>
</reference>
<dbReference type="GO" id="GO:0030660">
    <property type="term" value="C:Golgi-associated vesicle membrane"/>
    <property type="evidence" value="ECO:0007669"/>
    <property type="project" value="TreeGrafter"/>
</dbReference>
<dbReference type="GO" id="GO:0005765">
    <property type="term" value="C:lysosomal membrane"/>
    <property type="evidence" value="ECO:0007669"/>
    <property type="project" value="TreeGrafter"/>
</dbReference>
<evidence type="ECO:0000256" key="5">
    <source>
        <dbReference type="ARBA" id="ARBA00022989"/>
    </source>
</evidence>
<feature type="transmembrane region" description="Helical" evidence="7">
    <location>
        <begin position="370"/>
        <end position="387"/>
    </location>
</feature>
<evidence type="ECO:0000256" key="7">
    <source>
        <dbReference type="SAM" id="Phobius"/>
    </source>
</evidence>
<feature type="transmembrane region" description="Helical" evidence="7">
    <location>
        <begin position="513"/>
        <end position="536"/>
    </location>
</feature>
<dbReference type="SMART" id="SM00730">
    <property type="entry name" value="PSN"/>
    <property type="match status" value="1"/>
</dbReference>
<evidence type="ECO:0000256" key="2">
    <source>
        <dbReference type="ARBA" id="ARBA00006859"/>
    </source>
</evidence>
<dbReference type="OMA" id="SDPMISC"/>
<dbReference type="GO" id="GO:0098554">
    <property type="term" value="C:cytoplasmic side of endoplasmic reticulum membrane"/>
    <property type="evidence" value="ECO:0007669"/>
    <property type="project" value="TreeGrafter"/>
</dbReference>
<dbReference type="EMBL" id="JH712196">
    <property type="protein sequence ID" value="EFO23039.2"/>
    <property type="molecule type" value="Genomic_DNA"/>
</dbReference>
<proteinExistence type="inferred from homology"/>
<evidence type="ECO:0000256" key="4">
    <source>
        <dbReference type="ARBA" id="ARBA00022801"/>
    </source>
</evidence>
<dbReference type="KEGG" id="loa:LOAG_05447"/>
<keyword evidence="4" id="KW-0378">Hydrolase</keyword>
<evidence type="ECO:0000256" key="6">
    <source>
        <dbReference type="ARBA" id="ARBA00023136"/>
    </source>
</evidence>
<protein>
    <recommendedName>
        <fullName evidence="9">Signal peptide peptidase</fullName>
    </recommendedName>
</protein>
<evidence type="ECO:0000313" key="8">
    <source>
        <dbReference type="EMBL" id="EFO23039.2"/>
    </source>
</evidence>
<organism evidence="8">
    <name type="scientific">Loa loa</name>
    <name type="common">Eye worm</name>
    <name type="synonym">Filaria loa</name>
    <dbReference type="NCBI Taxonomy" id="7209"/>
    <lineage>
        <taxon>Eukaryota</taxon>
        <taxon>Metazoa</taxon>
        <taxon>Ecdysozoa</taxon>
        <taxon>Nematoda</taxon>
        <taxon>Chromadorea</taxon>
        <taxon>Rhabditida</taxon>
        <taxon>Spirurina</taxon>
        <taxon>Spiruromorpha</taxon>
        <taxon>Filarioidea</taxon>
        <taxon>Onchocercidae</taxon>
        <taxon>Loa</taxon>
    </lineage>
</organism>
<dbReference type="InterPro" id="IPR006639">
    <property type="entry name" value="Preselin/SPP"/>
</dbReference>
<comment type="subcellular location">
    <subcellularLocation>
        <location evidence="1">Endomembrane system</location>
        <topology evidence="1">Multi-pass membrane protein</topology>
    </subcellularLocation>
</comment>
<dbReference type="PANTHER" id="PTHR12174">
    <property type="entry name" value="SIGNAL PEPTIDE PEPTIDASE"/>
    <property type="match status" value="1"/>
</dbReference>
<name>A0A1S0U1L9_LOALO</name>
<feature type="transmembrane region" description="Helical" evidence="7">
    <location>
        <begin position="484"/>
        <end position="506"/>
    </location>
</feature>
<dbReference type="GO" id="GO:0033619">
    <property type="term" value="P:membrane protein proteolysis"/>
    <property type="evidence" value="ECO:0007669"/>
    <property type="project" value="TreeGrafter"/>
</dbReference>
<dbReference type="GeneID" id="9942856"/>
<feature type="transmembrane region" description="Helical" evidence="7">
    <location>
        <begin position="394"/>
        <end position="419"/>
    </location>
</feature>
<evidence type="ECO:0000256" key="1">
    <source>
        <dbReference type="ARBA" id="ARBA00004127"/>
    </source>
</evidence>
<dbReference type="RefSeq" id="XP_020302849.1">
    <property type="nucleotide sequence ID" value="XM_020446858.1"/>
</dbReference>
<keyword evidence="5 7" id="KW-1133">Transmembrane helix</keyword>
<gene>
    <name evidence="8" type="ORF">LOAG_05447</name>
</gene>
<accession>A0A1S0U1L9</accession>
<dbReference type="InParanoid" id="A0A1S0U1L9"/>
<keyword evidence="3 7" id="KW-0812">Transmembrane</keyword>
<evidence type="ECO:0008006" key="9">
    <source>
        <dbReference type="Google" id="ProtNLM"/>
    </source>
</evidence>
<keyword evidence="6 7" id="KW-0472">Membrane</keyword>
<dbReference type="GO" id="GO:0042500">
    <property type="term" value="F:aspartic endopeptidase activity, intramembrane cleaving"/>
    <property type="evidence" value="ECO:0007669"/>
    <property type="project" value="InterPro"/>
</dbReference>
<dbReference type="PANTHER" id="PTHR12174:SF103">
    <property type="entry name" value="INTRAMEMBRANE PROTEASE (IMPAS) FAMILY"/>
    <property type="match status" value="1"/>
</dbReference>
<dbReference type="AlphaFoldDB" id="A0A1S0U1L9"/>
<comment type="similarity">
    <text evidence="2">Belongs to the peptidase A22B family.</text>
</comment>
<feature type="transmembrane region" description="Helical" evidence="7">
    <location>
        <begin position="542"/>
        <end position="560"/>
    </location>
</feature>
<dbReference type="GO" id="GO:0098553">
    <property type="term" value="C:lumenal side of endoplasmic reticulum membrane"/>
    <property type="evidence" value="ECO:0007669"/>
    <property type="project" value="TreeGrafter"/>
</dbReference>
<feature type="transmembrane region" description="Helical" evidence="7">
    <location>
        <begin position="260"/>
        <end position="279"/>
    </location>
</feature>
<dbReference type="OrthoDB" id="29661at2759"/>
<evidence type="ECO:0000256" key="3">
    <source>
        <dbReference type="ARBA" id="ARBA00022692"/>
    </source>
</evidence>
<feature type="transmembrane region" description="Helical" evidence="7">
    <location>
        <begin position="196"/>
        <end position="217"/>
    </location>
</feature>
<dbReference type="InterPro" id="IPR007369">
    <property type="entry name" value="Peptidase_A22B_SPP"/>
</dbReference>
<dbReference type="Pfam" id="PF04258">
    <property type="entry name" value="Peptidase_A22B"/>
    <property type="match status" value="1"/>
</dbReference>
<dbReference type="FunCoup" id="A0A1S0U1L9">
    <property type="interactions" value="598"/>
</dbReference>
<feature type="transmembrane region" description="Helical" evidence="7">
    <location>
        <begin position="345"/>
        <end position="364"/>
    </location>
</feature>